<dbReference type="InterPro" id="IPR037185">
    <property type="entry name" value="EmrE-like"/>
</dbReference>
<dbReference type="GO" id="GO:0016020">
    <property type="term" value="C:membrane"/>
    <property type="evidence" value="ECO:0007669"/>
    <property type="project" value="UniProtKB-SubCell"/>
</dbReference>
<keyword evidence="4 6" id="KW-1133">Transmembrane helix</keyword>
<evidence type="ECO:0000256" key="3">
    <source>
        <dbReference type="ARBA" id="ARBA00022692"/>
    </source>
</evidence>
<dbReference type="PANTHER" id="PTHR32322">
    <property type="entry name" value="INNER MEMBRANE TRANSPORTER"/>
    <property type="match status" value="1"/>
</dbReference>
<dbReference type="OrthoDB" id="7158585at2"/>
<feature type="domain" description="EamA" evidence="7">
    <location>
        <begin position="159"/>
        <end position="296"/>
    </location>
</feature>
<organism evidence="8 9">
    <name type="scientific">Sphingomonas oleivorans</name>
    <dbReference type="NCBI Taxonomy" id="1735121"/>
    <lineage>
        <taxon>Bacteria</taxon>
        <taxon>Pseudomonadati</taxon>
        <taxon>Pseudomonadota</taxon>
        <taxon>Alphaproteobacteria</taxon>
        <taxon>Sphingomonadales</taxon>
        <taxon>Sphingomonadaceae</taxon>
        <taxon>Sphingomonas</taxon>
    </lineage>
</organism>
<feature type="transmembrane region" description="Helical" evidence="6">
    <location>
        <begin position="280"/>
        <end position="300"/>
    </location>
</feature>
<evidence type="ECO:0000256" key="6">
    <source>
        <dbReference type="SAM" id="Phobius"/>
    </source>
</evidence>
<dbReference type="RefSeq" id="WP_107970042.1">
    <property type="nucleotide sequence ID" value="NZ_NWBU01000018.1"/>
</dbReference>
<dbReference type="InterPro" id="IPR000620">
    <property type="entry name" value="EamA_dom"/>
</dbReference>
<comment type="caution">
    <text evidence="8">The sequence shown here is derived from an EMBL/GenBank/DDBJ whole genome shotgun (WGS) entry which is preliminary data.</text>
</comment>
<feature type="transmembrane region" description="Helical" evidence="6">
    <location>
        <begin position="190"/>
        <end position="208"/>
    </location>
</feature>
<feature type="transmembrane region" description="Helical" evidence="6">
    <location>
        <begin position="161"/>
        <end position="178"/>
    </location>
</feature>
<evidence type="ECO:0000256" key="2">
    <source>
        <dbReference type="ARBA" id="ARBA00007362"/>
    </source>
</evidence>
<feature type="transmembrane region" description="Helical" evidence="6">
    <location>
        <begin position="224"/>
        <end position="246"/>
    </location>
</feature>
<dbReference type="AlphaFoldDB" id="A0A2T5FTH8"/>
<sequence length="310" mass="32771">MSPRTELQAPKPQVRPSGLGPRDLFVAIVMNICWGLNIVAVKMAVVAAGPFTAGWLRQIVVLVICLPFLRLVPGRMGTLLLVGLINGALWLAANNLSLLVSTNVSALAIASQLGVPFSLILAVLFLKERIALTRTLGIAFTFAGVALLVFDPLVAREIPGLLLTALAAIFWAIGSLLLRRLAGVPVLTIYAWIGLIGGLLLAPLTIWIEPARVAALPDLRLGDFSWILFSAIGSTLVGHGGMAWLLQRHPMETVMPLTLASPIVAVIASSLMFGTVLTPVMIAGGVMAMTGVAIITFRTVRKGGGRTRPA</sequence>
<evidence type="ECO:0000313" key="9">
    <source>
        <dbReference type="Proteomes" id="UP000244162"/>
    </source>
</evidence>
<keyword evidence="3 6" id="KW-0812">Transmembrane</keyword>
<feature type="transmembrane region" description="Helical" evidence="6">
    <location>
        <begin position="79"/>
        <end position="100"/>
    </location>
</feature>
<accession>A0A2T5FTH8</accession>
<dbReference type="PANTHER" id="PTHR32322:SF2">
    <property type="entry name" value="EAMA DOMAIN-CONTAINING PROTEIN"/>
    <property type="match status" value="1"/>
</dbReference>
<comment type="subcellular location">
    <subcellularLocation>
        <location evidence="1">Membrane</location>
        <topology evidence="1">Multi-pass membrane protein</topology>
    </subcellularLocation>
</comment>
<feature type="transmembrane region" description="Helical" evidence="6">
    <location>
        <begin position="253"/>
        <end position="274"/>
    </location>
</feature>
<comment type="similarity">
    <text evidence="2">Belongs to the EamA transporter family.</text>
</comment>
<feature type="transmembrane region" description="Helical" evidence="6">
    <location>
        <begin position="55"/>
        <end position="72"/>
    </location>
</feature>
<evidence type="ECO:0000256" key="1">
    <source>
        <dbReference type="ARBA" id="ARBA00004141"/>
    </source>
</evidence>
<feature type="domain" description="EamA" evidence="7">
    <location>
        <begin position="25"/>
        <end position="149"/>
    </location>
</feature>
<keyword evidence="9" id="KW-1185">Reference proteome</keyword>
<keyword evidence="5 6" id="KW-0472">Membrane</keyword>
<dbReference type="SUPFAM" id="SSF103481">
    <property type="entry name" value="Multidrug resistance efflux transporter EmrE"/>
    <property type="match status" value="2"/>
</dbReference>
<feature type="transmembrane region" description="Helical" evidence="6">
    <location>
        <begin position="106"/>
        <end position="126"/>
    </location>
</feature>
<evidence type="ECO:0000313" key="8">
    <source>
        <dbReference type="EMBL" id="PTQ07369.1"/>
    </source>
</evidence>
<dbReference type="Proteomes" id="UP000244162">
    <property type="component" value="Unassembled WGS sequence"/>
</dbReference>
<dbReference type="EMBL" id="NWBU01000018">
    <property type="protein sequence ID" value="PTQ07369.1"/>
    <property type="molecule type" value="Genomic_DNA"/>
</dbReference>
<proteinExistence type="inferred from homology"/>
<evidence type="ECO:0000259" key="7">
    <source>
        <dbReference type="Pfam" id="PF00892"/>
    </source>
</evidence>
<name>A0A2T5FTH8_9SPHN</name>
<gene>
    <name evidence="8" type="ORF">CLG96_17630</name>
</gene>
<evidence type="ECO:0000256" key="4">
    <source>
        <dbReference type="ARBA" id="ARBA00022989"/>
    </source>
</evidence>
<feature type="transmembrane region" description="Helical" evidence="6">
    <location>
        <begin position="24"/>
        <end position="49"/>
    </location>
</feature>
<reference evidence="8 9" key="1">
    <citation type="submission" date="2017-09" db="EMBL/GenBank/DDBJ databases">
        <title>Sphingomonas panjinensis sp.nov., isolated from oil-contaminated soil.</title>
        <authorList>
            <person name="Wang L."/>
            <person name="Chen L."/>
        </authorList>
    </citation>
    <scope>NUCLEOTIDE SEQUENCE [LARGE SCALE GENOMIC DNA]</scope>
    <source>
        <strain evidence="8 9">FW-11</strain>
    </source>
</reference>
<evidence type="ECO:0000256" key="5">
    <source>
        <dbReference type="ARBA" id="ARBA00023136"/>
    </source>
</evidence>
<feature type="transmembrane region" description="Helical" evidence="6">
    <location>
        <begin position="138"/>
        <end position="155"/>
    </location>
</feature>
<dbReference type="Pfam" id="PF00892">
    <property type="entry name" value="EamA"/>
    <property type="match status" value="2"/>
</dbReference>
<dbReference type="InterPro" id="IPR050638">
    <property type="entry name" value="AA-Vitamin_Transporters"/>
</dbReference>
<protein>
    <submittedName>
        <fullName evidence="8">EamA family transporter</fullName>
    </submittedName>
</protein>